<dbReference type="RefSeq" id="WP_209144942.1">
    <property type="nucleotide sequence ID" value="NZ_JAGHKO010000024.1"/>
</dbReference>
<gene>
    <name evidence="1" type="ORF">J7I42_34275</name>
</gene>
<evidence type="ECO:0000313" key="1">
    <source>
        <dbReference type="EMBL" id="MBO9205407.1"/>
    </source>
</evidence>
<evidence type="ECO:0008006" key="3">
    <source>
        <dbReference type="Google" id="ProtNLM"/>
    </source>
</evidence>
<accession>A0ABS3Z6J1</accession>
<comment type="caution">
    <text evidence="1">The sequence shown here is derived from an EMBL/GenBank/DDBJ whole genome shotgun (WGS) entry which is preliminary data.</text>
</comment>
<dbReference type="Proteomes" id="UP000677244">
    <property type="component" value="Unassembled WGS sequence"/>
</dbReference>
<name>A0ABS3Z6J1_9BACT</name>
<protein>
    <recommendedName>
        <fullName evidence="3">FTP domain-containing protein</fullName>
    </recommendedName>
</protein>
<keyword evidence="2" id="KW-1185">Reference proteome</keyword>
<evidence type="ECO:0000313" key="2">
    <source>
        <dbReference type="Proteomes" id="UP000677244"/>
    </source>
</evidence>
<sequence length="222" mass="26116">MKKLILIFWGIYLAPAYSQNLMVVDDFKHGLTYYDGFSKTINTFSLLPESVVNNVNNYLRLSFGNLTPALHFSHGQIIDLENYFKKNPKTYNGKWLVPKYDLDYILQDSTIGIKAYGINLRIDQYGQILYCNWPRVGYSDKNKLKSVWEIEKFAVKAAAKKGLNTSHYVVSFNYNEKHEKMCWEFQFLKEGNDTNGLFNAFEIDWRFLEIIDEYEVKKQTVY</sequence>
<proteinExistence type="predicted"/>
<dbReference type="EMBL" id="JAGHKO010000024">
    <property type="protein sequence ID" value="MBO9205407.1"/>
    <property type="molecule type" value="Genomic_DNA"/>
</dbReference>
<organism evidence="1 2">
    <name type="scientific">Niastella soli</name>
    <dbReference type="NCBI Taxonomy" id="2821487"/>
    <lineage>
        <taxon>Bacteria</taxon>
        <taxon>Pseudomonadati</taxon>
        <taxon>Bacteroidota</taxon>
        <taxon>Chitinophagia</taxon>
        <taxon>Chitinophagales</taxon>
        <taxon>Chitinophagaceae</taxon>
        <taxon>Niastella</taxon>
    </lineage>
</organism>
<reference evidence="1 2" key="1">
    <citation type="submission" date="2021-03" db="EMBL/GenBank/DDBJ databases">
        <title>Assistant Professor.</title>
        <authorList>
            <person name="Huq M.A."/>
        </authorList>
    </citation>
    <scope>NUCLEOTIDE SEQUENCE [LARGE SCALE GENOMIC DNA]</scope>
    <source>
        <strain evidence="1 2">MAH-29</strain>
    </source>
</reference>